<evidence type="ECO:0000259" key="2">
    <source>
        <dbReference type="Pfam" id="PF00561"/>
    </source>
</evidence>
<sequence length="321" mass="33957">MAGEILTSILRPSMLSTLVRAQLAAELLIAIALGAWLHRCGWNLAAVGAFLVAVSLGVRLLIVVTSSLVAHANRSPREPGQQVGFTGGVRVVLDEWRAMLVDNFAWLPFESVLVRADPPSGGPHVPVLTVHGYLSNRGLMRPVVDAMDRAGAEVHTFNFRGLFGSIEPLVDQLEAEVQRLLAASGHPQVVLVCHSMGGLVTRAWLARHGAQRVARLVTIASPHHGTAIAKLGLGANARQMRQGSDFLRVLEAAEGGRGPACPTTSIYSVHDNLVAPQETSRLPQATNIALHGWGHVGIVAAPPLHAAVVAALREAGALPKP</sequence>
<name>A0A6M4GUV5_9PROT</name>
<evidence type="ECO:0000313" key="3">
    <source>
        <dbReference type="EMBL" id="QJR11111.1"/>
    </source>
</evidence>
<dbReference type="SUPFAM" id="SSF53474">
    <property type="entry name" value="alpha/beta-Hydrolases"/>
    <property type="match status" value="1"/>
</dbReference>
<dbReference type="InterPro" id="IPR000073">
    <property type="entry name" value="AB_hydrolase_1"/>
</dbReference>
<accession>A0A6M4GUV5</accession>
<keyword evidence="1" id="KW-0472">Membrane</keyword>
<dbReference type="AlphaFoldDB" id="A0A6M4GUV5"/>
<feature type="transmembrane region" description="Helical" evidence="1">
    <location>
        <begin position="21"/>
        <end position="38"/>
    </location>
</feature>
<dbReference type="KEGG" id="uru:DSM104443_02182"/>
<keyword evidence="4" id="KW-1185">Reference proteome</keyword>
<dbReference type="Proteomes" id="UP000501534">
    <property type="component" value="Chromosome"/>
</dbReference>
<organism evidence="3 4">
    <name type="scientific">Usitatibacter rugosus</name>
    <dbReference type="NCBI Taxonomy" id="2732067"/>
    <lineage>
        <taxon>Bacteria</taxon>
        <taxon>Pseudomonadati</taxon>
        <taxon>Pseudomonadota</taxon>
        <taxon>Betaproteobacteria</taxon>
        <taxon>Nitrosomonadales</taxon>
        <taxon>Usitatibacteraceae</taxon>
        <taxon>Usitatibacter</taxon>
    </lineage>
</organism>
<keyword evidence="1" id="KW-1133">Transmembrane helix</keyword>
<evidence type="ECO:0000313" key="4">
    <source>
        <dbReference type="Proteomes" id="UP000501534"/>
    </source>
</evidence>
<gene>
    <name evidence="3" type="ORF">DSM104443_02182</name>
</gene>
<protein>
    <recommendedName>
        <fullName evidence="2">AB hydrolase-1 domain-containing protein</fullName>
    </recommendedName>
</protein>
<evidence type="ECO:0000256" key="1">
    <source>
        <dbReference type="SAM" id="Phobius"/>
    </source>
</evidence>
<dbReference type="PANTHER" id="PTHR37946">
    <property type="entry name" value="SLL1969 PROTEIN"/>
    <property type="match status" value="1"/>
</dbReference>
<feature type="transmembrane region" description="Helical" evidence="1">
    <location>
        <begin position="44"/>
        <end position="70"/>
    </location>
</feature>
<dbReference type="InterPro" id="IPR029058">
    <property type="entry name" value="AB_hydrolase_fold"/>
</dbReference>
<proteinExistence type="predicted"/>
<dbReference type="Pfam" id="PF00561">
    <property type="entry name" value="Abhydrolase_1"/>
    <property type="match status" value="1"/>
</dbReference>
<feature type="domain" description="AB hydrolase-1" evidence="2">
    <location>
        <begin position="126"/>
        <end position="229"/>
    </location>
</feature>
<dbReference type="PANTHER" id="PTHR37946:SF1">
    <property type="entry name" value="SLL1969 PROTEIN"/>
    <property type="match status" value="1"/>
</dbReference>
<keyword evidence="1" id="KW-0812">Transmembrane</keyword>
<reference evidence="3 4" key="1">
    <citation type="submission" date="2020-04" db="EMBL/GenBank/DDBJ databases">
        <title>Usitatibacter rugosus gen. nov., sp. nov. and Usitatibacter palustris sp. nov., novel members of Usitatibacteraceae fam. nov. within the order Nitrosomonadales isolated from soil.</title>
        <authorList>
            <person name="Huber K.J."/>
            <person name="Neumann-Schaal M."/>
            <person name="Geppert A."/>
            <person name="Luckner M."/>
            <person name="Wanner G."/>
            <person name="Overmann J."/>
        </authorList>
    </citation>
    <scope>NUCLEOTIDE SEQUENCE [LARGE SCALE GENOMIC DNA]</scope>
    <source>
        <strain evidence="3 4">0125_3</strain>
    </source>
</reference>
<dbReference type="Gene3D" id="3.40.50.1820">
    <property type="entry name" value="alpha/beta hydrolase"/>
    <property type="match status" value="1"/>
</dbReference>
<dbReference type="EMBL" id="CP053069">
    <property type="protein sequence ID" value="QJR11111.1"/>
    <property type="molecule type" value="Genomic_DNA"/>
</dbReference>